<sequence>MDKPRGSARASGPREHGRCMPSCPRLVRHPHRPQSFELLDQLSRPFAHLSLSACLPPAWTNDFAPSDARVHLVGGNGEAAVSHLFPSSVPFSRSLMHLELLPLPLHPLQLKLRPRPHTKVLESP</sequence>
<feature type="region of interest" description="Disordered" evidence="1">
    <location>
        <begin position="1"/>
        <end position="24"/>
    </location>
</feature>
<organism evidence="2 3">
    <name type="scientific">Punica granatum</name>
    <name type="common">Pomegranate</name>
    <dbReference type="NCBI Taxonomy" id="22663"/>
    <lineage>
        <taxon>Eukaryota</taxon>
        <taxon>Viridiplantae</taxon>
        <taxon>Streptophyta</taxon>
        <taxon>Embryophyta</taxon>
        <taxon>Tracheophyta</taxon>
        <taxon>Spermatophyta</taxon>
        <taxon>Magnoliopsida</taxon>
        <taxon>eudicotyledons</taxon>
        <taxon>Gunneridae</taxon>
        <taxon>Pentapetalae</taxon>
        <taxon>rosids</taxon>
        <taxon>malvids</taxon>
        <taxon>Myrtales</taxon>
        <taxon>Lythraceae</taxon>
        <taxon>Punica</taxon>
    </lineage>
</organism>
<comment type="caution">
    <text evidence="2">The sequence shown here is derived from an EMBL/GenBank/DDBJ whole genome shotgun (WGS) entry which is preliminary data.</text>
</comment>
<name>A0A2I0IDS3_PUNGR</name>
<dbReference type="Proteomes" id="UP000233551">
    <property type="component" value="Unassembled WGS sequence"/>
</dbReference>
<dbReference type="AlphaFoldDB" id="A0A2I0IDS3"/>
<keyword evidence="3" id="KW-1185">Reference proteome</keyword>
<proteinExistence type="predicted"/>
<evidence type="ECO:0000313" key="3">
    <source>
        <dbReference type="Proteomes" id="UP000233551"/>
    </source>
</evidence>
<dbReference type="EMBL" id="PGOL01003346">
    <property type="protein sequence ID" value="PKI41536.1"/>
    <property type="molecule type" value="Genomic_DNA"/>
</dbReference>
<protein>
    <submittedName>
        <fullName evidence="2">Uncharacterized protein</fullName>
    </submittedName>
</protein>
<accession>A0A2I0IDS3</accession>
<gene>
    <name evidence="2" type="ORF">CRG98_038047</name>
</gene>
<evidence type="ECO:0000256" key="1">
    <source>
        <dbReference type="SAM" id="MobiDB-lite"/>
    </source>
</evidence>
<evidence type="ECO:0000313" key="2">
    <source>
        <dbReference type="EMBL" id="PKI41536.1"/>
    </source>
</evidence>
<reference evidence="2 3" key="1">
    <citation type="submission" date="2017-11" db="EMBL/GenBank/DDBJ databases">
        <title>De-novo sequencing of pomegranate (Punica granatum L.) genome.</title>
        <authorList>
            <person name="Akparov Z."/>
            <person name="Amiraslanov A."/>
            <person name="Hajiyeva S."/>
            <person name="Abbasov M."/>
            <person name="Kaur K."/>
            <person name="Hamwieh A."/>
            <person name="Solovyev V."/>
            <person name="Salamov A."/>
            <person name="Braich B."/>
            <person name="Kosarev P."/>
            <person name="Mahmoud A."/>
            <person name="Hajiyev E."/>
            <person name="Babayeva S."/>
            <person name="Izzatullayeva V."/>
            <person name="Mammadov A."/>
            <person name="Mammadov A."/>
            <person name="Sharifova S."/>
            <person name="Ojaghi J."/>
            <person name="Eynullazada K."/>
            <person name="Bayramov B."/>
            <person name="Abdulazimova A."/>
            <person name="Shahmuradov I."/>
        </authorList>
    </citation>
    <scope>NUCLEOTIDE SEQUENCE [LARGE SCALE GENOMIC DNA]</scope>
    <source>
        <strain evidence="3">cv. AG2017</strain>
        <tissue evidence="2">Leaf</tissue>
    </source>
</reference>